<name>C5LT19_PERM5</name>
<keyword evidence="3" id="KW-1185">Reference proteome</keyword>
<dbReference type="InParanoid" id="C5LT19"/>
<dbReference type="GeneID" id="9049683"/>
<evidence type="ECO:0000313" key="3">
    <source>
        <dbReference type="Proteomes" id="UP000007800"/>
    </source>
</evidence>
<evidence type="ECO:0000313" key="2">
    <source>
        <dbReference type="EMBL" id="EEQ99986.1"/>
    </source>
</evidence>
<dbReference type="EMBL" id="GG685288">
    <property type="protein sequence ID" value="EEQ99986.1"/>
    <property type="molecule type" value="Genomic_DNA"/>
</dbReference>
<organism evidence="3">
    <name type="scientific">Perkinsus marinus (strain ATCC 50983 / TXsc)</name>
    <dbReference type="NCBI Taxonomy" id="423536"/>
    <lineage>
        <taxon>Eukaryota</taxon>
        <taxon>Sar</taxon>
        <taxon>Alveolata</taxon>
        <taxon>Perkinsozoa</taxon>
        <taxon>Perkinsea</taxon>
        <taxon>Perkinsida</taxon>
        <taxon>Perkinsidae</taxon>
        <taxon>Perkinsus</taxon>
    </lineage>
</organism>
<feature type="compositionally biased region" description="Low complexity" evidence="1">
    <location>
        <begin position="34"/>
        <end position="54"/>
    </location>
</feature>
<protein>
    <submittedName>
        <fullName evidence="2">Uncharacterized protein</fullName>
    </submittedName>
</protein>
<accession>C5LT19</accession>
<dbReference type="Proteomes" id="UP000007800">
    <property type="component" value="Unassembled WGS sequence"/>
</dbReference>
<reference evidence="2 3" key="1">
    <citation type="submission" date="2008-07" db="EMBL/GenBank/DDBJ databases">
        <authorList>
            <person name="El-Sayed N."/>
            <person name="Caler E."/>
            <person name="Inman J."/>
            <person name="Amedeo P."/>
            <person name="Hass B."/>
            <person name="Wortman J."/>
        </authorList>
    </citation>
    <scope>NUCLEOTIDE SEQUENCE [LARGE SCALE GENOMIC DNA]</scope>
    <source>
        <strain evidence="3">ATCC 50983 / TXsc</strain>
    </source>
</reference>
<proteinExistence type="predicted"/>
<feature type="region of interest" description="Disordered" evidence="1">
    <location>
        <begin position="220"/>
        <end position="328"/>
    </location>
</feature>
<feature type="compositionally biased region" description="Polar residues" evidence="1">
    <location>
        <begin position="273"/>
        <end position="302"/>
    </location>
</feature>
<sequence>MDALNCVNTAPIAPGVSMDWQTLMGNLRGRPRCPSSGPSGSPMSSSVASSPYASTGVPSPTPCLPEPSYQFPSGDYQADATANYGNGLPNAPHSFSKWSIYREAAHRQEGLARLQWERQIQESVRQRLSAAWCGAEQAMPPTYPTSDVVGAAAVAAAVAAMREGKYGCLLSVPTETANRLAYAAPMTMTRPSPAPYMGSHPGDVDKAVFDAAVAAAAKAINESRGGPSDGSQPTVGGEHFRPAPMQQPRVGSPTPPLLAPMPSRATTTKRELSGNTLFVESMNHLQQQPVKKNDPASATSLGSHPADGVRLAPYVPPDEEACDPGESS</sequence>
<gene>
    <name evidence="2" type="ORF">Pmar_PMAR024465</name>
</gene>
<dbReference type="RefSeq" id="XP_002767269.1">
    <property type="nucleotide sequence ID" value="XM_002767223.1"/>
</dbReference>
<evidence type="ECO:0000256" key="1">
    <source>
        <dbReference type="SAM" id="MobiDB-lite"/>
    </source>
</evidence>
<feature type="compositionally biased region" description="Acidic residues" evidence="1">
    <location>
        <begin position="317"/>
        <end position="328"/>
    </location>
</feature>
<feature type="region of interest" description="Disordered" evidence="1">
    <location>
        <begin position="27"/>
        <end position="70"/>
    </location>
</feature>
<dbReference type="AlphaFoldDB" id="C5LT19"/>